<comment type="caution">
    <text evidence="15">The sequence shown here is derived from an EMBL/GenBank/DDBJ whole genome shotgun (WGS) entry which is preliminary data.</text>
</comment>
<feature type="domain" description="Calponin-homology (CH)" evidence="13">
    <location>
        <begin position="173"/>
        <end position="280"/>
    </location>
</feature>
<feature type="compositionally biased region" description="Polar residues" evidence="11">
    <location>
        <begin position="6831"/>
        <end position="6845"/>
    </location>
</feature>
<evidence type="ECO:0000256" key="11">
    <source>
        <dbReference type="SAM" id="MobiDB-lite"/>
    </source>
</evidence>
<dbReference type="GO" id="GO:0031122">
    <property type="term" value="P:cytoplasmic microtubule organization"/>
    <property type="evidence" value="ECO:0007669"/>
    <property type="project" value="TreeGrafter"/>
</dbReference>
<dbReference type="GO" id="GO:0005882">
    <property type="term" value="C:intermediate filament"/>
    <property type="evidence" value="ECO:0007669"/>
    <property type="project" value="TreeGrafter"/>
</dbReference>
<organism evidence="15 16">
    <name type="scientific">Cylicocyclus nassatus</name>
    <name type="common">Nematode worm</name>
    <dbReference type="NCBI Taxonomy" id="53992"/>
    <lineage>
        <taxon>Eukaryota</taxon>
        <taxon>Metazoa</taxon>
        <taxon>Ecdysozoa</taxon>
        <taxon>Nematoda</taxon>
        <taxon>Chromadorea</taxon>
        <taxon>Rhabditida</taxon>
        <taxon>Rhabditina</taxon>
        <taxon>Rhabditomorpha</taxon>
        <taxon>Strongyloidea</taxon>
        <taxon>Strongylidae</taxon>
        <taxon>Cylicocyclus</taxon>
    </lineage>
</organism>
<dbReference type="SUPFAM" id="SSF75399">
    <property type="entry name" value="Plakin repeat"/>
    <property type="match status" value="11"/>
</dbReference>
<feature type="region of interest" description="Disordered" evidence="11">
    <location>
        <begin position="3302"/>
        <end position="3323"/>
    </location>
</feature>
<dbReference type="Proteomes" id="UP001176961">
    <property type="component" value="Unassembled WGS sequence"/>
</dbReference>
<evidence type="ECO:0000259" key="12">
    <source>
        <dbReference type="PROSITE" id="PS50002"/>
    </source>
</evidence>
<dbReference type="InterPro" id="IPR043197">
    <property type="entry name" value="Plakin"/>
</dbReference>
<dbReference type="Gene3D" id="3.30.160.780">
    <property type="match status" value="1"/>
</dbReference>
<evidence type="ECO:0000256" key="7">
    <source>
        <dbReference type="ARBA" id="ARBA00023203"/>
    </source>
</evidence>
<feature type="coiled-coil region" evidence="10">
    <location>
        <begin position="5989"/>
        <end position="6016"/>
    </location>
</feature>
<feature type="domain" description="Calponin-homology (CH)" evidence="13">
    <location>
        <begin position="36"/>
        <end position="139"/>
    </location>
</feature>
<evidence type="ECO:0000256" key="4">
    <source>
        <dbReference type="ARBA" id="ARBA00022553"/>
    </source>
</evidence>
<feature type="coiled-coil region" evidence="10">
    <location>
        <begin position="4285"/>
        <end position="4319"/>
    </location>
</feature>
<feature type="region of interest" description="Disordered" evidence="11">
    <location>
        <begin position="6831"/>
        <end position="6877"/>
    </location>
</feature>
<evidence type="ECO:0000256" key="2">
    <source>
        <dbReference type="ARBA" id="ARBA00022443"/>
    </source>
</evidence>
<dbReference type="EMBL" id="CATQJL010000112">
    <property type="protein sequence ID" value="CAJ0594323.1"/>
    <property type="molecule type" value="Genomic_DNA"/>
</dbReference>
<dbReference type="GO" id="GO:0008017">
    <property type="term" value="F:microtubule binding"/>
    <property type="evidence" value="ECO:0007669"/>
    <property type="project" value="InterPro"/>
</dbReference>
<dbReference type="PANTHER" id="PTHR23169:SF23">
    <property type="entry name" value="SHORT STOP, ISOFORM H"/>
    <property type="match status" value="1"/>
</dbReference>
<dbReference type="GO" id="GO:0005874">
    <property type="term" value="C:microtubule"/>
    <property type="evidence" value="ECO:0007669"/>
    <property type="project" value="UniProtKB-KW"/>
</dbReference>
<evidence type="ECO:0000313" key="16">
    <source>
        <dbReference type="Proteomes" id="UP001176961"/>
    </source>
</evidence>
<evidence type="ECO:0000256" key="6">
    <source>
        <dbReference type="ARBA" id="ARBA00022737"/>
    </source>
</evidence>
<evidence type="ECO:0000259" key="13">
    <source>
        <dbReference type="PROSITE" id="PS50021"/>
    </source>
</evidence>
<dbReference type="SUPFAM" id="SSF47576">
    <property type="entry name" value="Calponin-homology domain, CH-domain"/>
    <property type="match status" value="1"/>
</dbReference>
<dbReference type="GO" id="GO:0042060">
    <property type="term" value="P:wound healing"/>
    <property type="evidence" value="ECO:0007669"/>
    <property type="project" value="TreeGrafter"/>
</dbReference>
<dbReference type="CDD" id="cd21189">
    <property type="entry name" value="CH_PLEC-like_rpt2"/>
    <property type="match status" value="1"/>
</dbReference>
<dbReference type="Gene3D" id="3.90.1290.10">
    <property type="entry name" value="Plakin repeat"/>
    <property type="match status" value="8"/>
</dbReference>
<name>A0AA36GLK9_CYLNA</name>
<dbReference type="PROSITE" id="PS50002">
    <property type="entry name" value="SH3"/>
    <property type="match status" value="1"/>
</dbReference>
<dbReference type="CDD" id="cd00176">
    <property type="entry name" value="SPEC"/>
    <property type="match status" value="10"/>
</dbReference>
<keyword evidence="10" id="KW-0175">Coiled coil</keyword>
<dbReference type="FunFam" id="1.10.418.10:FF:000048">
    <property type="entry name" value="Short stop, isoform B"/>
    <property type="match status" value="1"/>
</dbReference>
<dbReference type="SUPFAM" id="SSF143575">
    <property type="entry name" value="GAS2 domain-like"/>
    <property type="match status" value="1"/>
</dbReference>
<reference evidence="15" key="1">
    <citation type="submission" date="2023-07" db="EMBL/GenBank/DDBJ databases">
        <authorList>
            <consortium name="CYATHOMIX"/>
        </authorList>
    </citation>
    <scope>NUCLEOTIDE SEQUENCE</scope>
    <source>
        <strain evidence="15">N/A</strain>
    </source>
</reference>
<dbReference type="InterPro" id="IPR041615">
    <property type="entry name" value="Desmoplakin_SH3"/>
</dbReference>
<dbReference type="InterPro" id="IPR001589">
    <property type="entry name" value="Actinin_actin-bd_CS"/>
</dbReference>
<dbReference type="Pfam" id="PF02187">
    <property type="entry name" value="GAS2"/>
    <property type="match status" value="1"/>
</dbReference>
<dbReference type="GO" id="GO:0030056">
    <property type="term" value="C:hemidesmosome"/>
    <property type="evidence" value="ECO:0007669"/>
    <property type="project" value="TreeGrafter"/>
</dbReference>
<dbReference type="CDD" id="cd21188">
    <property type="entry name" value="CH_PLEC-like_rpt1"/>
    <property type="match status" value="1"/>
</dbReference>
<dbReference type="Pfam" id="PF00435">
    <property type="entry name" value="Spectrin"/>
    <property type="match status" value="7"/>
</dbReference>
<dbReference type="InterPro" id="IPR036872">
    <property type="entry name" value="CH_dom_sf"/>
</dbReference>
<dbReference type="FunFam" id="1.10.418.10:FF:000022">
    <property type="entry name" value="Short stop, isoform K"/>
    <property type="match status" value="1"/>
</dbReference>
<dbReference type="InterPro" id="IPR002017">
    <property type="entry name" value="Spectrin_repeat"/>
</dbReference>
<feature type="coiled-coil region" evidence="10">
    <location>
        <begin position="4921"/>
        <end position="4948"/>
    </location>
</feature>
<dbReference type="SUPFAM" id="SSF46966">
    <property type="entry name" value="Spectrin repeat"/>
    <property type="match status" value="20"/>
</dbReference>
<dbReference type="SMART" id="SM00033">
    <property type="entry name" value="CH"/>
    <property type="match status" value="2"/>
</dbReference>
<feature type="domain" description="GAR" evidence="14">
    <location>
        <begin position="6684"/>
        <end position="6756"/>
    </location>
</feature>
<keyword evidence="2 9" id="KW-0728">SH3 domain</keyword>
<dbReference type="Pfam" id="PF17902">
    <property type="entry name" value="SH3_10"/>
    <property type="match status" value="1"/>
</dbReference>
<dbReference type="SUPFAM" id="SSF47473">
    <property type="entry name" value="EF-hand"/>
    <property type="match status" value="1"/>
</dbReference>
<dbReference type="InterPro" id="IPR011992">
    <property type="entry name" value="EF-hand-dom_pair"/>
</dbReference>
<dbReference type="Gene3D" id="1.20.58.60">
    <property type="match status" value="21"/>
</dbReference>
<sequence length="6877" mass="777178">MDRCAPSSDANYDSADLEVLEHYEINRERFKDERDGIQKKTFTKWVNKHLAKAGCKVDDLFVDLRDGFSLVTLLEVLTGERLPRENGYTRFHRIQNVQYCLDFLRKKSIKLVNIRPEDIVEGNGKLTLGLIWTIILNFQVSVIKKRQLEEQLNSENYSNSTQVAEALHASDASSARDALLQWARKVTSGYPRVNVTNFSSSWKDGLAFNAILHRYRPNLIDWNKVSDSSVSNRERLENAFAAAEREFGVDRLLDPQDVDTDHPDEKSIITYVSSLYNALPPLPELSKSNLADLISRLTRGIGITNEKLDLILQRIEEVESRVDSARPGEIERAVNEIVDDLNALEIPIGGFFEDVEELKANNHPEANDFYRQVYGLHQRRTAYLDRLTNQLLVRLGVRTETLRKENAARLESVRTSTFSRVQECIEWVRVRLEKLSEMEFLEDLETLEEMFEQHKLDNRDIQDFRQNVDECIARQAEVSAEDTYEYCELLRVLESEYQQLRDLSAGRMLDLDSLIAFVRAAQLELVWVSEREEIEVTRNWSDIKQLDLPMLTNYYKQLLHEMELREKQYNDVHNQGAALLNQGHPAVHVIEVYLRTMQNQWDWLLALSKCLEEHLRDALNLKSFTEEAADAEAWMEEQAIRLENNYNRTDFDLEEGERLLRELDEMKEILNKYHSVLMALTERCATISPLWQRGERISRPIAVTALCDYSDKTVHIKAGDEVTLLDNSDLIKWQVRDLSGAEGTVPSVVFRIPPPDPKLTAYLNRLLQQFEKLKKLWEKKHRMVRFNMVLNTMKTIQGWDLDTFNAIDPEQRDAIMRALNDDANKLLAEMDPNDPLALRLKEELRRTNEHFWNLLNASQKPPEPDHSSLFDEKIGDLLRKLEDAWRKLNDNAGKPLSRNPDELERVIVDHKSFEDALQALDADVANIKELFRQLPNPTPTQRVNSDRLNSLWEDLWDLSRMYVERIKVLESVLNGMLEVSDIVRAHEITLNSFDDLPAALDKLRGHHSQLLEMNMVLQQQQTVVDALNKNVALLRQHVARTRIGQSSHPDVDRVEDEVQQLNVRWENVCAQVAERLKAAERALQTQMVYRSEYENETAWLDRVEATINKLRRPEELQPEQYQQQLDLLVAEYAQLQERTEAIENVNREGGKFIREAKGYDSRMGQFHDTIVGIHGPAIKQEFRRTKPQPKNGAQIVTEELEALNRRFAQLSSLILERRNTMQVLIQNWKRQKQEEEDRRKADEEAKRRAFEAARLKALEDADRLRREREAAEAARRAAEEADRARRLAEEAERARKAAEEAERRRREEEERKRREDQKRRDDEDRRRREEEERRKREEAERERKRREDEDKERQRREDEERERRRREDEDRRRREDEDRRRREDEDRRRREEEERRRREEEERRRKEQEKKKMPPLNIVQGNQMHEVVGQENPDEWEVMGDLPDVAKITEHEDEMQMYQEETVTKTQFYEMEGTLHKQTGEILTFVEAVRQGLLDLSAGGGQFFDIHSGRISLEKAVELGYIDGAFNDVLNTRYGIRHPETREELTLLEAIQIGLYDPETRHLYDIHTGEMLELYDWVSRGILTMDTQRRLVKMGILKLPPMALHSAIDQGVLNTVSGHFVGKYSHESMPIKDALYHGYLQLVSSQQFPMIAITLSDAIKEGFINANNGEFDDKNSKDTFTLREACSKQLGLLNLYVPEVVNTAENTRLDLKDAMLRNAINTRNGNFTDLQTRRTLSLREAYNEGLISKPATLTEMLEKDLIDSTNHFIDRGTKHRHTLLEAIAAGVLDAEVRHIVDPDEKDVISIAEAMERGILGADGKIILEKQQKEFTIPEAVREGLLTKRVRHSIFDVRGIQNTRTGQTMSFNEACEAGAIIPNAERVVDLATQESYLISDKKATAIIDQTLHDLLVKPVGIKGDRGDYDLNLVRAVSKGIVDPTKAVFFNKNTKHEMSPREAYDAGLVTLRGAIQVAALFDVSPSLIAPVKKVEQKKRVSRPGQTGFELATDQVKVTLAEAMKQGLIDSRNQRFRQGDIDMSLDDALNQGLVDPSSEWIVPSKSNGVGPTIEEKTTESITETGQQLAPKFYPDKNIEESVTTVKRVRTTETTALGGPGGVSVYRAITGGKGAMEVPLNGYHIYEAERKGIIDLSTGNITSPNVDRAISFADGIELGVINSTSISVKDPKTGRTVNIKEALEKKIVGTDGSISYQGKTLSIEKAIEAGYIIVDAEGVVPAGGSKNIIHIPSGGGPVISFRPVGVPIVEESEQSWSFDSTKGVLVDHLSGEHLTLEQALNSGKITPEDLAVRDALTGREMSFAEAEKWGIIDKKGYYLDKIENKRLSFTEAAQQHRIYPTGGVPDNAGDAVHTSVKVQTRSQVAKKEATSTGAPQTENTLGRALSLGWYDPRSGMFTHPDTNRQMTLKEAIIKGLFDPYDTSVVDRKNNKTLSLLEAIQEGIVDDTAGTVLDNQTGKKYDLNSALQSGLLKGKSFGDSLESGLFSGRLDLATGNYTQPGGSPLPLHEALKKNLVDHSSVVVRDPASGTEYSYKEAVSRHIVDPERGLIHNQQTNEATSFPQALTTGLIAGAGSTSRPSHSAHKIVEQKLQLTPFAPKQVVPSASRNGSDRHEYVDLGGGKQVMVKVVRGEGGVEKGEYVDPSTGMKFTIQMHGDPFVTETKTTVKSTSQVQSVELEPHAEFVGIDKIRDKRNNRTMSLEDAKRMGLARVDKKGKQMTKTYSVFRSNIQNALNSGVLDAHMEKISLEDAIRAGIIDIWELSYRNPKTGESIPLTQAANMGLVDVTLAETLPKGVCNPANNERIPIRRAIEMGIIDPRTGEVRDPHTRKRLTWLDIIKSVYQAITSDGVFDPTKGQRVPVTNALNEGLIDTKTGKYHNPITSEDIELKDAVDRGLIDSGTYDAITKPFLQDYRTNRQVNLIDAVEAKLIDPKNKTIQLSRQSIVPIAKAVEDGRIPREIGEKLRQIDKLNFAEALGKGLIDVSSNIFTDPDTGKQITIAQAIEQGYIDTGNVEAMEGSDEKNLCNILTSEEFDENSGRIRDKKTGLHLTFKDAVERDVIDGDSLLHDLESGQTLTLREALSRKKIDNDGKYIAGNLRMTLRDAVKGGLIALIASPMQAAQAVAEAVKRRDAEGYKFKIENVDGAQRGSRTSVPKFREESTTIRLTPQKQEPSLTVKMRHSQTNIGDRVHSIIDDPSTLADLQHEFLANLEANRFDTDEKVITNPSGGQRLSVREAAETGLLDVLTGEIVVPDTGRRYSIPKAVHLNYVQGDAAKRLMESLNMSIEEVNLAQQQSGLSPSGGGGDGSSSTRTWTKTEEIAREAVSRQNELTDIIAELNKFKENIFAQHLSFDLRPETANSAQADVQNLKESLDAWRDKINQRLKAVDTLCYESADSLSPEQYALLREKKNQLAADYESVVRTVEDIHGRLNVLASLLIEFSSKTSSLQSWMTHQTRRAGSIRERSADPQYLAEARREAKTLLEEVAREESSLKAIGALLSKIEQEVDSLYESVPETDTRGIHSTEIRNSFYRVEDDFSALQKQCADLLQFQNRLASLGGELSEHLRKVDDWFFNIEGELKKVDQAPNLAVEQKLAALDDLNQQVADGHKYLDQVDQASRRLLSALDGLNAHPDVASRHEVEAGERKRRHENLLDRIQEALNHATAQKAASEGVRDAVLALFPWLDEFERRAGTSRDIPLVEDGLNELKREVQLLQMDLGSRIALTKDLEEDLSKLSASNPPEWKDAVEDKLKEAVQRLQRNSSNLRGFRDNVNDALEGVLKLESNGTSINRSCDSLSSNLKATNARDLPRLQEVAAELNELKSQLLDMQRTAENVKQIPNVTGTEAVDIYVDGIRNKVISLDEELQAKHSQQAQVGQLENEFENVKQRLNDWLDEFDKQIDALEPISIHREKLQAQKEQMQYLIQRHKEGLALVEELDSAATRLSAAEESSYAGNRMSAIPRIAMDLLTRYNAQADALKRRAEKLDAAGHKAAELHAAEEELSSWIKAQNKNVSECGVPTTMDAVQSLQTTLDRLTKSKKAEQRRLDDIRLRARELAGDASLPGEAQQVLDRSKALSDEWDQLSDNIDAMRDRASQAEKWVDGYTGIEKWLSAKRRMLAAVGVASTDSAVASSQLGQIQMIRAELESERATWAKLNDVAQRLSSDSSDSAVSFAMIDLNSRWDDLEKELSDREQNILQASSLGAEIKALQKEITNDLSDLESEIDRYSGMMPSEVERKLHELSAIKSQLEGLHCQMEHMNDVINFSKIEFDPVNKGDLDDQMHALRKRMEEMNKRLDNLKSLALSSRSEGDEIEKKLEGLLDLVLNAKSEIDQAAPISAEPYRLHGQAESNNALLAKIADVEGDFPYIRAVVTERLKKAPDADLQSKLQQLSSTWNPTVAAVKERSATIAKVLDLIQQFGELENSIRDSLKEDEDKFASAIAEDDNAEIHSKLKLMEDSTNRRIADAVTLSALASRIIASAPGPDANKFVRSAENFTNDCNNLSKKINTAIEASQRKLDLGEKFHRLVDEARQVAKEARRALDSGRGELSGPEKVAALLAEINSFWSRSQRDLITWNDELKKSISPQKAAENDGALEELTEEFAALSSQLQELLATLGAKKEDMERLCERSSQIKNDTNALFMEVSDMDPIARSTGELDAQRKQVFALEGQLDTMEADMEKVMSAWDDALSNGSVNQTQWAANRATASDAAKLITKAKKKLTERAKKIDQTAVELEGVQKNAAEIMRELDAACESELLSSALKVGEPGTQAENLKALKESLKNTGKRVDDFVSDCKLLIRTAGTETDTTDLDKTLQNVCDKWSEVSTSLASKEREVDAAVQQLGRYEDAYKGLLNWLEETEEMMENQKPPAADAKVAKAQMHAYDVLMKHIEDKDLSVKGFSTLIAKLISMTTVEEEVKSLKQRDEEIQKRYNDLVDAAHDRQHRLMEAVDLAERLSEGIVPLEAWLHQAEKRLNALGKIPANVEKMEEQLREQRDLDLEVYQKGEEVDRVLAIVPMLCAVVSVEDANSLEAQANQIASRYENLAHRVRLTKDLLNEMALTVNDLFADVDGLESWLTEMEQRMETISEIAIAPDDLNEQSNIVGDLVTAVTERDEQISAVLGVGRQLCMQASGDEAIALQYRVEQVKKRYADIMQVADEKLALLAKAIPLSERFHEGFEAVMEWVEAMEEDLVQIDSTDLETQTQLVFTMEEGVSHWRPEVDDLVAVSSQLQALSSPDQAEELFQSTTEMNRRVNQIAEKVARRAERLDVADRQSRAVFDELNFLLEWFADARDRVAAAGPPSIDPEFARTQLRNQLVMNDDVTLNKTRLREVTVDIKKICRELSGDGGEAVTALIEQCDQAKDLVDEVTKLCMDRTEVLERALALSQHLAIEFDRLSTWLDQVDDELRSAPELTTVTPLPQLRQQREHNAELAAGILAYVPIVEQFRSDVSALQEICVHEDGVKLGELADEIVAKYKEMRAAIEARGQALDSIVDATSGIGERLDNFAETLRGASDRLRQNYSISSDPTLLKTQIAENHAIKEGLRAKQSAYTALKESAAELLASLPPDDPARDEIIGKLKRLSELWGSIEQEAEDRGDFLESILEKARHFWHELDECQKAIDDIRIRLESVEPAAGQPEQLQLQQAEMKSVASNMASTESKLIELREASAALSGIIPSEEQTVITAQVDAVQDGWATITKLFADKNRDLVAAMEDAMVFHTDMASLLAWLDHAEARLGKLPPVEELKIDEIPRLLEELQMFKDEMDKQAVLKEQLTYTASQIASGAPAHQSAAIRQPVNRLNLRWSQLYAALCDRENRVERMLLQMGRLSEAADQLIVWMRKTRGTLDELSVAAPTLRQLEIQRCQLIVVSNDVQAHEASVATLNAAAQRLLRDEHNADALEKMSLMNREWKELNLLLQSLMVQMERAKTEAEKMGREAEQWMVWLEDMESQLATTKPTGGLPETAETQLDDFKVLRSEIAQNKAALEAYIEDANNNLADHENNGQTWIGRNHAMIRNKWAKVKELCADREKKLQLALEEAVALDASMRSTAEWLTEAEQRLAAMDPVSRLIDVLQAQVAENDNWVDEVVVRKQLMAEQQAAGTRLQYYCEKKDAIPIKNGLVSLKHRFEKVSSRTAERTKQLNTALDEARTWEKGTASILGFLDEVEERLPGPQPITSNVDKLKNSLEKIKAVQADLSSRQADFDTTYKRGKSLIDRAPRSEVKKIQEINENLRKRWNAMLETTSQRRQAAEQVLLDSSAFDEAILELEAWVDVELAKNAASDKRVLGDVDTVKSLMDEHKKRENERSAKKRAWDTIMNKAAKLSGNDNDENSPIKSICDRVSEKWKRLEEEAHARSEALDDATKRATDFDKKVHSLLDWLVETEGKLNTTGGDIALALSRVEDVKTELHNNRDKRDSCLDAGREIQSKCNARAEQPMKHWLRVVENRWKEVEEKTSEREFSLLEQQHQDKEREEALFELLEFVAQKREELNKMLGKPLPQDLDAMGTAQTEQEKFDNELREKQPQVDAAIKHNKKGKRNAAATKLSDEWKQLWLDSIGHHTALENQRQLLEEMRRLEGWRWENWKEQYVEWNDNRKARVSDLFRRIDRSHTGSVPRDVFIDGILASKFPTSRLEMNKVADLFDKGDGLINSKEFIDALRFDRSRELKPPNEHEKVNEEITKQKNACSCCQQFKIEKVAEGHYRFGDTQIKRMVRILRSTVMVRVGGGWEALDEFLSKHDPCRAKGRLNIDMFYKDVAPSTAIDTMRAFTKGRRRTTSNNATAGPVMKVREKTERSMPMFPLRKDHESTIEGSVTRTLLSNSRDSIATPSSRPHSRASEYTGDERPTRIPSLRNQKNSTVNSKP</sequence>
<dbReference type="InterPro" id="IPR003108">
    <property type="entry name" value="GAR_dom"/>
</dbReference>
<evidence type="ECO:0000256" key="1">
    <source>
        <dbReference type="ARBA" id="ARBA00004245"/>
    </source>
</evidence>
<keyword evidence="6" id="KW-0677">Repeat</keyword>
<dbReference type="GO" id="GO:0005737">
    <property type="term" value="C:cytoplasm"/>
    <property type="evidence" value="ECO:0007669"/>
    <property type="project" value="TreeGrafter"/>
</dbReference>
<dbReference type="SMART" id="SM00150">
    <property type="entry name" value="SPEC"/>
    <property type="match status" value="25"/>
</dbReference>
<dbReference type="PANTHER" id="PTHR23169">
    <property type="entry name" value="ENVOPLAKIN"/>
    <property type="match status" value="1"/>
</dbReference>
<keyword evidence="5" id="KW-0493">Microtubule</keyword>
<dbReference type="PROSITE" id="PS00019">
    <property type="entry name" value="ACTININ_1"/>
    <property type="match status" value="1"/>
</dbReference>
<feature type="coiled-coil region" evidence="10">
    <location>
        <begin position="3821"/>
        <end position="3940"/>
    </location>
</feature>
<feature type="domain" description="SH3" evidence="12">
    <location>
        <begin position="698"/>
        <end position="755"/>
    </location>
</feature>
<dbReference type="InterPro" id="IPR018159">
    <property type="entry name" value="Spectrin/alpha-actinin"/>
</dbReference>
<accession>A0AA36GLK9</accession>
<evidence type="ECO:0000313" key="15">
    <source>
        <dbReference type="EMBL" id="CAJ0594323.1"/>
    </source>
</evidence>
<dbReference type="Pfam" id="PF00307">
    <property type="entry name" value="CH"/>
    <property type="match status" value="2"/>
</dbReference>
<feature type="coiled-coil region" evidence="10">
    <location>
        <begin position="4606"/>
        <end position="4640"/>
    </location>
</feature>
<dbReference type="InterPro" id="IPR001101">
    <property type="entry name" value="Plectin_repeat"/>
</dbReference>
<dbReference type="SMART" id="SM00250">
    <property type="entry name" value="PLEC"/>
    <property type="match status" value="19"/>
</dbReference>
<evidence type="ECO:0000256" key="8">
    <source>
        <dbReference type="ARBA" id="ARBA00023212"/>
    </source>
</evidence>
<dbReference type="InterPro" id="IPR036534">
    <property type="entry name" value="GAR_dom_sf"/>
</dbReference>
<proteinExistence type="predicted"/>
<protein>
    <submittedName>
        <fullName evidence="15">Uncharacterized protein</fullName>
    </submittedName>
</protein>
<feature type="compositionally biased region" description="Polar residues" evidence="11">
    <location>
        <begin position="6865"/>
        <end position="6877"/>
    </location>
</feature>
<dbReference type="InterPro" id="IPR035915">
    <property type="entry name" value="Plakin_repeat_sf"/>
</dbReference>
<evidence type="ECO:0000256" key="10">
    <source>
        <dbReference type="SAM" id="Coils"/>
    </source>
</evidence>
<dbReference type="PROSITE" id="PS50021">
    <property type="entry name" value="CH"/>
    <property type="match status" value="2"/>
</dbReference>
<dbReference type="GO" id="GO:0005198">
    <property type="term" value="F:structural molecule activity"/>
    <property type="evidence" value="ECO:0007669"/>
    <property type="project" value="TreeGrafter"/>
</dbReference>
<evidence type="ECO:0000256" key="3">
    <source>
        <dbReference type="ARBA" id="ARBA00022490"/>
    </source>
</evidence>
<feature type="region of interest" description="Disordered" evidence="11">
    <location>
        <begin position="1292"/>
        <end position="1375"/>
    </location>
</feature>
<keyword evidence="7" id="KW-0009">Actin-binding</keyword>
<dbReference type="GO" id="GO:0005886">
    <property type="term" value="C:plasma membrane"/>
    <property type="evidence" value="ECO:0007669"/>
    <property type="project" value="UniProtKB-SubCell"/>
</dbReference>
<dbReference type="Gene3D" id="1.10.418.10">
    <property type="entry name" value="Calponin-like domain"/>
    <property type="match status" value="2"/>
</dbReference>
<evidence type="ECO:0000256" key="9">
    <source>
        <dbReference type="PROSITE-ProRule" id="PRU00192"/>
    </source>
</evidence>
<dbReference type="PROSITE" id="PS51460">
    <property type="entry name" value="GAR"/>
    <property type="match status" value="1"/>
</dbReference>
<dbReference type="GO" id="GO:0003779">
    <property type="term" value="F:actin binding"/>
    <property type="evidence" value="ECO:0007669"/>
    <property type="project" value="UniProtKB-KW"/>
</dbReference>
<dbReference type="InterPro" id="IPR001452">
    <property type="entry name" value="SH3_domain"/>
</dbReference>
<evidence type="ECO:0000256" key="5">
    <source>
        <dbReference type="ARBA" id="ARBA00022701"/>
    </source>
</evidence>
<dbReference type="GO" id="GO:0045104">
    <property type="term" value="P:intermediate filament cytoskeleton organization"/>
    <property type="evidence" value="ECO:0007669"/>
    <property type="project" value="InterPro"/>
</dbReference>
<keyword evidence="4" id="KW-0597">Phosphoprotein</keyword>
<dbReference type="Gene3D" id="2.30.30.40">
    <property type="entry name" value="SH3 Domains"/>
    <property type="match status" value="1"/>
</dbReference>
<keyword evidence="16" id="KW-1185">Reference proteome</keyword>
<dbReference type="Gene3D" id="3.30.920.20">
    <property type="entry name" value="Gas2-like domain"/>
    <property type="match status" value="1"/>
</dbReference>
<evidence type="ECO:0000259" key="14">
    <source>
        <dbReference type="PROSITE" id="PS51460"/>
    </source>
</evidence>
<feature type="coiled-coil region" evidence="10">
    <location>
        <begin position="4035"/>
        <end position="4062"/>
    </location>
</feature>
<dbReference type="FunFam" id="1.20.58.60:FF:000215">
    <property type="entry name" value="VAB-10B protein"/>
    <property type="match status" value="1"/>
</dbReference>
<comment type="subcellular location">
    <subcellularLocation>
        <location evidence="1">Cytoplasm</location>
        <location evidence="1">Cytoskeleton</location>
    </subcellularLocation>
</comment>
<dbReference type="SMART" id="SM00243">
    <property type="entry name" value="GAS2"/>
    <property type="match status" value="1"/>
</dbReference>
<keyword evidence="3" id="KW-0963">Cytoplasm</keyword>
<dbReference type="PROSITE" id="PS00020">
    <property type="entry name" value="ACTININ_2"/>
    <property type="match status" value="1"/>
</dbReference>
<dbReference type="InterPro" id="IPR001715">
    <property type="entry name" value="CH_dom"/>
</dbReference>
<keyword evidence="8" id="KW-0206">Cytoskeleton</keyword>
<gene>
    <name evidence="15" type="ORF">CYNAS_LOCUS6306</name>
</gene>